<evidence type="ECO:0000313" key="1">
    <source>
        <dbReference type="EMBL" id="GBF49623.1"/>
    </source>
</evidence>
<dbReference type="OrthoDB" id="331659at2"/>
<dbReference type="AlphaFoldDB" id="A0A2P2DYC1"/>
<organism evidence="1 2">
    <name type="scientific">Leptospira ryugenii</name>
    <dbReference type="NCBI Taxonomy" id="1917863"/>
    <lineage>
        <taxon>Bacteria</taxon>
        <taxon>Pseudomonadati</taxon>
        <taxon>Spirochaetota</taxon>
        <taxon>Spirochaetia</taxon>
        <taxon>Leptospirales</taxon>
        <taxon>Leptospiraceae</taxon>
        <taxon>Leptospira</taxon>
    </lineage>
</organism>
<dbReference type="EMBL" id="BFBB01000003">
    <property type="protein sequence ID" value="GBF49623.1"/>
    <property type="molecule type" value="Genomic_DNA"/>
</dbReference>
<gene>
    <name evidence="1" type="ORF">LPTSP4_11390</name>
</gene>
<sequence>MEDRLFPKTVDEIIAEKVKFFFLPQRTEALIKNLVDGKVSERSLVCCHSGCDVCYETIHLCYQAVKNELQS</sequence>
<dbReference type="RefSeq" id="WP_108974664.1">
    <property type="nucleotide sequence ID" value="NZ_BFBB01000003.1"/>
</dbReference>
<name>A0A2P2DYC1_9LEPT</name>
<protein>
    <submittedName>
        <fullName evidence="1">Uncharacterized protein</fullName>
    </submittedName>
</protein>
<accession>A0A2P2DYC1</accession>
<proteinExistence type="predicted"/>
<reference evidence="1 2" key="1">
    <citation type="submission" date="2018-02" db="EMBL/GenBank/DDBJ databases">
        <title>Novel Leptospira species isolated from soil and water in Japan.</title>
        <authorList>
            <person name="Nakao R."/>
            <person name="Masuzawa T."/>
        </authorList>
    </citation>
    <scope>NUCLEOTIDE SEQUENCE [LARGE SCALE GENOMIC DNA]</scope>
    <source>
        <strain evidence="1 2">YH101</strain>
    </source>
</reference>
<evidence type="ECO:0000313" key="2">
    <source>
        <dbReference type="Proteomes" id="UP000245133"/>
    </source>
</evidence>
<keyword evidence="2" id="KW-1185">Reference proteome</keyword>
<comment type="caution">
    <text evidence="1">The sequence shown here is derived from an EMBL/GenBank/DDBJ whole genome shotgun (WGS) entry which is preliminary data.</text>
</comment>
<dbReference type="Proteomes" id="UP000245133">
    <property type="component" value="Unassembled WGS sequence"/>
</dbReference>